<dbReference type="Proteomes" id="UP000034455">
    <property type="component" value="Unassembled WGS sequence"/>
</dbReference>
<evidence type="ECO:0000313" key="1">
    <source>
        <dbReference type="EMBL" id="KKI62972.1"/>
    </source>
</evidence>
<dbReference type="AlphaFoldDB" id="A0A0M2NSG6"/>
<evidence type="ECO:0000313" key="2">
    <source>
        <dbReference type="Proteomes" id="UP000034455"/>
    </source>
</evidence>
<comment type="caution">
    <text evidence="1">The sequence shown here is derived from an EMBL/GenBank/DDBJ whole genome shotgun (WGS) entry which is preliminary data.</text>
</comment>
<dbReference type="PATRIC" id="fig|74704.6.peg.1555"/>
<reference evidence="1 2" key="1">
    <citation type="submission" date="2015-03" db="EMBL/GenBank/DDBJ databases">
        <title>Genome Assembly of Staphylococcus cohnii subsp. cohnii strain G22B2.</title>
        <authorList>
            <person name="Nair G."/>
            <person name="Kaur G."/>
            <person name="Khatri I."/>
            <person name="Singh N.K."/>
            <person name="Sathyabama S."/>
            <person name="Maurya S.K."/>
            <person name="Subramanian S."/>
            <person name="Agrewala J.N."/>
            <person name="Mayilraj S."/>
        </authorList>
    </citation>
    <scope>NUCLEOTIDE SEQUENCE [LARGE SCALE GENOMIC DNA]</scope>
    <source>
        <strain evidence="1 2">G22B2</strain>
    </source>
</reference>
<accession>A0A0M2NSG6</accession>
<gene>
    <name evidence="1" type="ORF">UF66_1520</name>
</gene>
<name>A0A0M2NSG6_STACC</name>
<protein>
    <submittedName>
        <fullName evidence="1">Uncharacterized protein</fullName>
    </submittedName>
</protein>
<sequence>MMNNKQKARLKHYKNYDYPKQAYAFFDHKKVKVVLNNGESFTGYIVKEYTYEILLVKSDGIKDPKDNELEKRTLIPKHSIAYTTNFIHLPQE</sequence>
<dbReference type="EMBL" id="LAKJ01000023">
    <property type="protein sequence ID" value="KKI62972.1"/>
    <property type="molecule type" value="Genomic_DNA"/>
</dbReference>
<organism evidence="1 2">
    <name type="scientific">Staphylococcus cohnii subsp. cohnii</name>
    <dbReference type="NCBI Taxonomy" id="74704"/>
    <lineage>
        <taxon>Bacteria</taxon>
        <taxon>Bacillati</taxon>
        <taxon>Bacillota</taxon>
        <taxon>Bacilli</taxon>
        <taxon>Bacillales</taxon>
        <taxon>Staphylococcaceae</taxon>
        <taxon>Staphylococcus</taxon>
        <taxon>Staphylococcus cohnii species complex</taxon>
    </lineage>
</organism>
<dbReference type="Gene3D" id="2.30.30.100">
    <property type="match status" value="1"/>
</dbReference>
<proteinExistence type="predicted"/>